<organism evidence="1 2">
    <name type="scientific">Pseudoalteromonas luteoviolacea H33</name>
    <dbReference type="NCBI Taxonomy" id="1365251"/>
    <lineage>
        <taxon>Bacteria</taxon>
        <taxon>Pseudomonadati</taxon>
        <taxon>Pseudomonadota</taxon>
        <taxon>Gammaproteobacteria</taxon>
        <taxon>Alteromonadales</taxon>
        <taxon>Pseudoalteromonadaceae</taxon>
        <taxon>Pseudoalteromonas</taxon>
    </lineage>
</organism>
<dbReference type="PANTHER" id="PTHR37950">
    <property type="entry name" value="4-HYDROXYPHENYLACETATE CATABOLISM PROTEIN"/>
    <property type="match status" value="1"/>
</dbReference>
<evidence type="ECO:0000313" key="1">
    <source>
        <dbReference type="EMBL" id="KZN51479.1"/>
    </source>
</evidence>
<dbReference type="OrthoDB" id="9814215at2"/>
<gene>
    <name evidence="1" type="ORF">N476_13910</name>
</gene>
<evidence type="ECO:0008006" key="3">
    <source>
        <dbReference type="Google" id="ProtNLM"/>
    </source>
</evidence>
<dbReference type="Proteomes" id="UP000076503">
    <property type="component" value="Unassembled WGS sequence"/>
</dbReference>
<evidence type="ECO:0000313" key="2">
    <source>
        <dbReference type="Proteomes" id="UP000076503"/>
    </source>
</evidence>
<protein>
    <recommendedName>
        <fullName evidence="3">5-carboxymethyl-2-hydroxymuconate isomerase</fullName>
    </recommendedName>
</protein>
<dbReference type="InterPro" id="IPR004220">
    <property type="entry name" value="5-COMe_2-OHmuconate_Isoase"/>
</dbReference>
<dbReference type="PANTHER" id="PTHR37950:SF1">
    <property type="entry name" value="4-HYDROXYPHENYLACETATE CATABOLISM PROTEIN"/>
    <property type="match status" value="1"/>
</dbReference>
<dbReference type="Gene3D" id="3.30.429.10">
    <property type="entry name" value="Macrophage Migration Inhibitory Factor"/>
    <property type="match status" value="1"/>
</dbReference>
<dbReference type="SUPFAM" id="SSF55331">
    <property type="entry name" value="Tautomerase/MIF"/>
    <property type="match status" value="1"/>
</dbReference>
<name>A0A167F1J2_9GAMM</name>
<dbReference type="InterPro" id="IPR014347">
    <property type="entry name" value="Tautomerase/MIF_sf"/>
</dbReference>
<dbReference type="GO" id="GO:0008704">
    <property type="term" value="F:5-carboxymethyl-2-hydroxymuconate delta-isomerase activity"/>
    <property type="evidence" value="ECO:0007669"/>
    <property type="project" value="InterPro"/>
</dbReference>
<dbReference type="RefSeq" id="WP_063361516.1">
    <property type="nucleotide sequence ID" value="NZ_AUXZ01000068.1"/>
</dbReference>
<sequence length="109" mass="12314">MPHIIIEHSASLQCDLTHLTQSIHQSTIETNLFDEQTIKTRRIAFAECILGSGKLDFVHIQVHLLVGRTQAQKQILSEKLLSTLESLLPESVSLSVHPYDLDPAIYRKN</sequence>
<proteinExistence type="predicted"/>
<reference evidence="1 2" key="1">
    <citation type="submission" date="2013-07" db="EMBL/GenBank/DDBJ databases">
        <title>Comparative Genomic and Metabolomic Analysis of Twelve Strains of Pseudoalteromonas luteoviolacea.</title>
        <authorList>
            <person name="Vynne N.G."/>
            <person name="Mansson M."/>
            <person name="Gram L."/>
        </authorList>
    </citation>
    <scope>NUCLEOTIDE SEQUENCE [LARGE SCALE GENOMIC DNA]</scope>
    <source>
        <strain evidence="1 2">H33</strain>
    </source>
</reference>
<accession>A0A167F1J2</accession>
<dbReference type="EMBL" id="AUXZ01000068">
    <property type="protein sequence ID" value="KZN51479.1"/>
    <property type="molecule type" value="Genomic_DNA"/>
</dbReference>
<dbReference type="Pfam" id="PF02962">
    <property type="entry name" value="CHMI"/>
    <property type="match status" value="1"/>
</dbReference>
<comment type="caution">
    <text evidence="1">The sequence shown here is derived from an EMBL/GenBank/DDBJ whole genome shotgun (WGS) entry which is preliminary data.</text>
</comment>
<dbReference type="PATRIC" id="fig|1365251.3.peg.1992"/>
<dbReference type="AlphaFoldDB" id="A0A167F1J2"/>